<evidence type="ECO:0000259" key="10">
    <source>
        <dbReference type="Pfam" id="PF00749"/>
    </source>
</evidence>
<sequence>MKNGEFPDGSKTLRLKIDMASGNINLRDPAIYRIRRVHHHRTGDKWCIYPMYDYTHCISDAIEGITHSLCSLEFEDHRPLYDWVLDNISIEHHPQQIEFSRLELLYALTSKRKLQALVNDGAVTGWDDPRMPTIAGMRRRGYSPAGIKLFAQRIGVSKSENIIDMAILEGAVRETLENDSPRVMAVVNPLKVTLTNYDAAVTASRSAPFHPHHPEFGERDVPIAREIWIERDDFAETPPPKWQRLTAGGEVRLRYSYVIKCDEVVKDAAGEIVELKCSIDHDTLGKNPEGRKVKGVIHWVSAEHAIQADVRWYERLFTEQRPDAVRGEDGEYVDFRQFLNPESLKLVPAYVEASVLQAEPESRFQFERLGYFVTDRYEHRKGDKAVFNRTVGLKDSWK</sequence>
<keyword evidence="4 9" id="KW-0547">Nucleotide-binding</keyword>
<keyword evidence="3 9" id="KW-0436">Ligase</keyword>
<keyword evidence="6 9" id="KW-0648">Protein biosynthesis</keyword>
<dbReference type="NCBIfam" id="TIGR00440">
    <property type="entry name" value="glnS"/>
    <property type="match status" value="1"/>
</dbReference>
<gene>
    <name evidence="13" type="primary">glnS_2</name>
    <name evidence="13" type="ORF">NCTC9695_02474</name>
</gene>
<feature type="domain" description="Glutamyl/glutaminyl-tRNA synthetase class Ib catalytic" evidence="10">
    <location>
        <begin position="1"/>
        <end position="176"/>
    </location>
</feature>
<evidence type="ECO:0000256" key="4">
    <source>
        <dbReference type="ARBA" id="ARBA00022741"/>
    </source>
</evidence>
<evidence type="ECO:0000259" key="11">
    <source>
        <dbReference type="Pfam" id="PF03950"/>
    </source>
</evidence>
<dbReference type="EC" id="6.1.1.18" evidence="8"/>
<dbReference type="GO" id="GO:0005524">
    <property type="term" value="F:ATP binding"/>
    <property type="evidence" value="ECO:0007669"/>
    <property type="project" value="UniProtKB-KW"/>
</dbReference>
<dbReference type="PANTHER" id="PTHR43097:SF5">
    <property type="entry name" value="GLUTAMATE--TRNA LIGASE"/>
    <property type="match status" value="1"/>
</dbReference>
<dbReference type="FunFam" id="1.10.1160.10:FF:000001">
    <property type="entry name" value="Glutamine--tRNA ligase"/>
    <property type="match status" value="1"/>
</dbReference>
<dbReference type="Pfam" id="PF20974">
    <property type="entry name" value="tRNA-synt_1c_C2"/>
    <property type="match status" value="1"/>
</dbReference>
<dbReference type="GO" id="GO:0004819">
    <property type="term" value="F:glutamine-tRNA ligase activity"/>
    <property type="evidence" value="ECO:0007669"/>
    <property type="project" value="UniProtKB-UniRule"/>
</dbReference>
<evidence type="ECO:0000259" key="12">
    <source>
        <dbReference type="Pfam" id="PF20974"/>
    </source>
</evidence>
<keyword evidence="2" id="KW-0963">Cytoplasm</keyword>
<reference evidence="13 14" key="1">
    <citation type="submission" date="2018-12" db="EMBL/GenBank/DDBJ databases">
        <authorList>
            <consortium name="Pathogen Informatics"/>
        </authorList>
    </citation>
    <scope>NUCLEOTIDE SEQUENCE [LARGE SCALE GENOMIC DNA]</scope>
    <source>
        <strain evidence="13 14">NCTC9695</strain>
    </source>
</reference>
<comment type="similarity">
    <text evidence="1 9">Belongs to the class-I aminoacyl-tRNA synthetase family.</text>
</comment>
<evidence type="ECO:0000256" key="2">
    <source>
        <dbReference type="ARBA" id="ARBA00022490"/>
    </source>
</evidence>
<dbReference type="Gene3D" id="3.40.50.620">
    <property type="entry name" value="HUPs"/>
    <property type="match status" value="1"/>
</dbReference>
<keyword evidence="7 9" id="KW-0030">Aminoacyl-tRNA synthetase</keyword>
<feature type="domain" description="Glutamyl/glutaminyl-tRNA synthetase class Ib anti-codon binding" evidence="11">
    <location>
        <begin position="180"/>
        <end position="280"/>
    </location>
</feature>
<protein>
    <recommendedName>
        <fullName evidence="8">Glutamine--tRNA ligase</fullName>
        <ecNumber evidence="8">6.1.1.18</ecNumber>
    </recommendedName>
</protein>
<dbReference type="InterPro" id="IPR050132">
    <property type="entry name" value="Gln/Glu-tRNA_Ligase"/>
</dbReference>
<dbReference type="AlphaFoldDB" id="A0A3S4HQ69"/>
<organism evidence="13 14">
    <name type="scientific">Chromobacterium violaceum</name>
    <dbReference type="NCBI Taxonomy" id="536"/>
    <lineage>
        <taxon>Bacteria</taxon>
        <taxon>Pseudomonadati</taxon>
        <taxon>Pseudomonadota</taxon>
        <taxon>Betaproteobacteria</taxon>
        <taxon>Neisseriales</taxon>
        <taxon>Chromobacteriaceae</taxon>
        <taxon>Chromobacterium</taxon>
    </lineage>
</organism>
<evidence type="ECO:0000256" key="8">
    <source>
        <dbReference type="NCBIfam" id="TIGR00440"/>
    </source>
</evidence>
<dbReference type="PANTHER" id="PTHR43097">
    <property type="entry name" value="GLUTAMINE-TRNA LIGASE"/>
    <property type="match status" value="1"/>
</dbReference>
<dbReference type="InterPro" id="IPR020059">
    <property type="entry name" value="Glu/Gln-tRNA-synth_Ib_codon-bd"/>
</dbReference>
<dbReference type="SUPFAM" id="SSF50715">
    <property type="entry name" value="Ribosomal protein L25-like"/>
    <property type="match status" value="1"/>
</dbReference>
<dbReference type="InterPro" id="IPR020058">
    <property type="entry name" value="Glu/Gln-tRNA-synth_Ib_cat-dom"/>
</dbReference>
<dbReference type="Pfam" id="PF03950">
    <property type="entry name" value="tRNA-synt_1c_C"/>
    <property type="match status" value="1"/>
</dbReference>
<dbReference type="InterPro" id="IPR011035">
    <property type="entry name" value="Ribosomal_bL25/Gln-tRNA_synth"/>
</dbReference>
<dbReference type="Proteomes" id="UP000275777">
    <property type="component" value="Chromosome"/>
</dbReference>
<accession>A0A3S4HQ69</accession>
<proteinExistence type="inferred from homology"/>
<dbReference type="InterPro" id="IPR020056">
    <property type="entry name" value="Rbsml_bL25/Gln-tRNA_synth_N"/>
</dbReference>
<dbReference type="FunFam" id="2.40.240.10:FF:000001">
    <property type="entry name" value="Glutamine--tRNA ligase"/>
    <property type="match status" value="1"/>
</dbReference>
<evidence type="ECO:0000256" key="3">
    <source>
        <dbReference type="ARBA" id="ARBA00022598"/>
    </source>
</evidence>
<dbReference type="InterPro" id="IPR004514">
    <property type="entry name" value="Gln-tRNA-synth"/>
</dbReference>
<dbReference type="SUPFAM" id="SSF52374">
    <property type="entry name" value="Nucleotidylyl transferase"/>
    <property type="match status" value="1"/>
</dbReference>
<evidence type="ECO:0000313" key="13">
    <source>
        <dbReference type="EMBL" id="VEB42032.1"/>
    </source>
</evidence>
<feature type="domain" description="tRNA synthetases class I (E and Q) anti-codon binding" evidence="12">
    <location>
        <begin position="296"/>
        <end position="375"/>
    </location>
</feature>
<keyword evidence="5 9" id="KW-0067">ATP-binding</keyword>
<dbReference type="Gene3D" id="2.40.240.10">
    <property type="entry name" value="Ribosomal Protein L25, Chain P"/>
    <property type="match status" value="2"/>
</dbReference>
<evidence type="ECO:0000256" key="1">
    <source>
        <dbReference type="ARBA" id="ARBA00005594"/>
    </source>
</evidence>
<dbReference type="GO" id="GO:0005829">
    <property type="term" value="C:cytosol"/>
    <property type="evidence" value="ECO:0007669"/>
    <property type="project" value="TreeGrafter"/>
</dbReference>
<dbReference type="Pfam" id="PF00749">
    <property type="entry name" value="tRNA-synt_1c"/>
    <property type="match status" value="1"/>
</dbReference>
<evidence type="ECO:0000256" key="7">
    <source>
        <dbReference type="ARBA" id="ARBA00023146"/>
    </source>
</evidence>
<dbReference type="EMBL" id="LR134182">
    <property type="protein sequence ID" value="VEB42032.1"/>
    <property type="molecule type" value="Genomic_DNA"/>
</dbReference>
<evidence type="ECO:0000313" key="14">
    <source>
        <dbReference type="Proteomes" id="UP000275777"/>
    </source>
</evidence>
<evidence type="ECO:0000256" key="5">
    <source>
        <dbReference type="ARBA" id="ARBA00022840"/>
    </source>
</evidence>
<dbReference type="InterPro" id="IPR049437">
    <property type="entry name" value="tRNA-synt_1c_C2"/>
</dbReference>
<evidence type="ECO:0000256" key="9">
    <source>
        <dbReference type="RuleBase" id="RU363037"/>
    </source>
</evidence>
<name>A0A3S4HQ69_CHRVL</name>
<evidence type="ECO:0000256" key="6">
    <source>
        <dbReference type="ARBA" id="ARBA00022917"/>
    </source>
</evidence>
<dbReference type="GO" id="GO:0006425">
    <property type="term" value="P:glutaminyl-tRNA aminoacylation"/>
    <property type="evidence" value="ECO:0007669"/>
    <property type="project" value="UniProtKB-UniRule"/>
</dbReference>
<dbReference type="InterPro" id="IPR014729">
    <property type="entry name" value="Rossmann-like_a/b/a_fold"/>
</dbReference>